<comment type="caution">
    <text evidence="2">The sequence shown here is derived from an EMBL/GenBank/DDBJ whole genome shotgun (WGS) entry which is preliminary data.</text>
</comment>
<evidence type="ECO:0000313" key="3">
    <source>
        <dbReference type="Proteomes" id="UP001225316"/>
    </source>
</evidence>
<gene>
    <name evidence="2" type="ORF">QEH52_17435</name>
</gene>
<accession>A0ABU1AYS4</accession>
<sequence length="238" mass="26457">MSESPHLSRRAWHPLIAPAMAAFSTYWPAILLIQLVALAVVLSYYLVDRAGGLFATVADWKQAGGLYFAAGSTIVSGGILPELIKRRFRPAGVKAPGLGELCHQFIMWATLGIVVDLMYRQQSHWFGDGKDPATLLTKVFVDQFVFTPLISLPGIALWFALREVNYSPKAFAGCLRFRNLSARVLPLWTTSLCFWPVMLCIVFSLPTPLQFPLFLLGNAAYSILMIFIVRHQAPLQTT</sequence>
<keyword evidence="1" id="KW-0472">Membrane</keyword>
<reference evidence="2 3" key="1">
    <citation type="submission" date="2023-04" db="EMBL/GenBank/DDBJ databases">
        <title>A novel bacteria isolated from coastal sediment.</title>
        <authorList>
            <person name="Liu X.-J."/>
            <person name="Du Z.-J."/>
        </authorList>
    </citation>
    <scope>NUCLEOTIDE SEQUENCE [LARGE SCALE GENOMIC DNA]</scope>
    <source>
        <strain evidence="2 3">SDUM461003</strain>
    </source>
</reference>
<keyword evidence="1" id="KW-0812">Transmembrane</keyword>
<feature type="transmembrane region" description="Helical" evidence="1">
    <location>
        <begin position="105"/>
        <end position="123"/>
    </location>
</feature>
<dbReference type="EMBL" id="JARXHW010000062">
    <property type="protein sequence ID" value="MDQ8209314.1"/>
    <property type="molecule type" value="Genomic_DNA"/>
</dbReference>
<feature type="transmembrane region" description="Helical" evidence="1">
    <location>
        <begin position="211"/>
        <end position="229"/>
    </location>
</feature>
<dbReference type="Proteomes" id="UP001225316">
    <property type="component" value="Unassembled WGS sequence"/>
</dbReference>
<evidence type="ECO:0000256" key="1">
    <source>
        <dbReference type="SAM" id="Phobius"/>
    </source>
</evidence>
<protein>
    <submittedName>
        <fullName evidence="2">Uncharacterized protein</fullName>
    </submittedName>
</protein>
<keyword evidence="3" id="KW-1185">Reference proteome</keyword>
<dbReference type="RefSeq" id="WP_308952213.1">
    <property type="nucleotide sequence ID" value="NZ_JARXHW010000062.1"/>
</dbReference>
<organism evidence="2 3">
    <name type="scientific">Thalassobacterium maritimum</name>
    <dbReference type="NCBI Taxonomy" id="3041265"/>
    <lineage>
        <taxon>Bacteria</taxon>
        <taxon>Pseudomonadati</taxon>
        <taxon>Verrucomicrobiota</taxon>
        <taxon>Opitutia</taxon>
        <taxon>Puniceicoccales</taxon>
        <taxon>Coraliomargaritaceae</taxon>
        <taxon>Thalassobacterium</taxon>
    </lineage>
</organism>
<evidence type="ECO:0000313" key="2">
    <source>
        <dbReference type="EMBL" id="MDQ8209314.1"/>
    </source>
</evidence>
<proteinExistence type="predicted"/>
<keyword evidence="1" id="KW-1133">Transmembrane helix</keyword>
<feature type="transmembrane region" description="Helical" evidence="1">
    <location>
        <begin position="21"/>
        <end position="46"/>
    </location>
</feature>
<feature type="transmembrane region" description="Helical" evidence="1">
    <location>
        <begin position="182"/>
        <end position="205"/>
    </location>
</feature>
<feature type="transmembrane region" description="Helical" evidence="1">
    <location>
        <begin position="66"/>
        <end position="84"/>
    </location>
</feature>
<feature type="transmembrane region" description="Helical" evidence="1">
    <location>
        <begin position="143"/>
        <end position="161"/>
    </location>
</feature>
<name>A0ABU1AYS4_9BACT</name>